<accession>A0A0E9Q0U2</accession>
<reference evidence="1" key="1">
    <citation type="submission" date="2014-11" db="EMBL/GenBank/DDBJ databases">
        <authorList>
            <person name="Amaro Gonzalez C."/>
        </authorList>
    </citation>
    <scope>NUCLEOTIDE SEQUENCE</scope>
</reference>
<sequence length="26" mass="3354">MRNRFYKKYQVKSFRNYNLIKVLRST</sequence>
<evidence type="ECO:0000313" key="1">
    <source>
        <dbReference type="EMBL" id="JAH10147.1"/>
    </source>
</evidence>
<dbReference type="AlphaFoldDB" id="A0A0E9Q0U2"/>
<reference evidence="1" key="2">
    <citation type="journal article" date="2015" name="Fish Shellfish Immunol.">
        <title>Early steps in the European eel (Anguilla anguilla)-Vibrio vulnificus interaction in the gills: Role of the RtxA13 toxin.</title>
        <authorList>
            <person name="Callol A."/>
            <person name="Pajuelo D."/>
            <person name="Ebbesson L."/>
            <person name="Teles M."/>
            <person name="MacKenzie S."/>
            <person name="Amaro C."/>
        </authorList>
    </citation>
    <scope>NUCLEOTIDE SEQUENCE</scope>
</reference>
<protein>
    <submittedName>
        <fullName evidence="1">Uncharacterized protein</fullName>
    </submittedName>
</protein>
<name>A0A0E9Q0U2_ANGAN</name>
<proteinExistence type="predicted"/>
<dbReference type="EMBL" id="GBXM01098430">
    <property type="protein sequence ID" value="JAH10147.1"/>
    <property type="molecule type" value="Transcribed_RNA"/>
</dbReference>
<organism evidence="1">
    <name type="scientific">Anguilla anguilla</name>
    <name type="common">European freshwater eel</name>
    <name type="synonym">Muraena anguilla</name>
    <dbReference type="NCBI Taxonomy" id="7936"/>
    <lineage>
        <taxon>Eukaryota</taxon>
        <taxon>Metazoa</taxon>
        <taxon>Chordata</taxon>
        <taxon>Craniata</taxon>
        <taxon>Vertebrata</taxon>
        <taxon>Euteleostomi</taxon>
        <taxon>Actinopterygii</taxon>
        <taxon>Neopterygii</taxon>
        <taxon>Teleostei</taxon>
        <taxon>Anguilliformes</taxon>
        <taxon>Anguillidae</taxon>
        <taxon>Anguilla</taxon>
    </lineage>
</organism>